<feature type="region of interest" description="Disordered" evidence="1">
    <location>
        <begin position="799"/>
        <end position="831"/>
    </location>
</feature>
<dbReference type="Proteomes" id="UP000275267">
    <property type="component" value="Unassembled WGS sequence"/>
</dbReference>
<feature type="compositionally biased region" description="Polar residues" evidence="1">
    <location>
        <begin position="804"/>
        <end position="814"/>
    </location>
</feature>
<feature type="compositionally biased region" description="Basic and acidic residues" evidence="1">
    <location>
        <begin position="335"/>
        <end position="353"/>
    </location>
</feature>
<dbReference type="EMBL" id="PQIB02000005">
    <property type="protein sequence ID" value="RLN17462.1"/>
    <property type="molecule type" value="Genomic_DNA"/>
</dbReference>
<dbReference type="OrthoDB" id="766386at2759"/>
<dbReference type="PANTHER" id="PTHR33349">
    <property type="entry name" value="EMB|CAB62594.1"/>
    <property type="match status" value="1"/>
</dbReference>
<dbReference type="SUPFAM" id="SSF51161">
    <property type="entry name" value="Trimeric LpxA-like enzymes"/>
    <property type="match status" value="1"/>
</dbReference>
<name>A0A3L6SBF9_PANMI</name>
<reference evidence="4" key="1">
    <citation type="journal article" date="2019" name="Nat. Commun.">
        <title>The genome of broomcorn millet.</title>
        <authorList>
            <person name="Zou C."/>
            <person name="Miki D."/>
            <person name="Li D."/>
            <person name="Tang Q."/>
            <person name="Xiao L."/>
            <person name="Rajput S."/>
            <person name="Deng P."/>
            <person name="Jia W."/>
            <person name="Huang R."/>
            <person name="Zhang M."/>
            <person name="Sun Y."/>
            <person name="Hu J."/>
            <person name="Fu X."/>
            <person name="Schnable P.S."/>
            <person name="Li F."/>
            <person name="Zhang H."/>
            <person name="Feng B."/>
            <person name="Zhu X."/>
            <person name="Liu R."/>
            <person name="Schnable J.C."/>
            <person name="Zhu J.-K."/>
            <person name="Zhang H."/>
        </authorList>
    </citation>
    <scope>NUCLEOTIDE SEQUENCE [LARGE SCALE GENOMIC DNA]</scope>
</reference>
<feature type="compositionally biased region" description="Polar residues" evidence="1">
    <location>
        <begin position="733"/>
        <end position="746"/>
    </location>
</feature>
<accession>A0A3L6SBF9</accession>
<feature type="compositionally biased region" description="Acidic residues" evidence="1">
    <location>
        <begin position="631"/>
        <end position="654"/>
    </location>
</feature>
<feature type="compositionally biased region" description="Acidic residues" evidence="1">
    <location>
        <begin position="818"/>
        <end position="831"/>
    </location>
</feature>
<evidence type="ECO:0000256" key="1">
    <source>
        <dbReference type="SAM" id="MobiDB-lite"/>
    </source>
</evidence>
<evidence type="ECO:0000313" key="4">
    <source>
        <dbReference type="Proteomes" id="UP000275267"/>
    </source>
</evidence>
<feature type="region of interest" description="Disordered" evidence="1">
    <location>
        <begin position="230"/>
        <end position="290"/>
    </location>
</feature>
<comment type="caution">
    <text evidence="3">The sequence shown here is derived from an EMBL/GenBank/DDBJ whole genome shotgun (WGS) entry which is preliminary data.</text>
</comment>
<dbReference type="PANTHER" id="PTHR33349:SF41">
    <property type="entry name" value="EMB|CAB62594.1"/>
    <property type="match status" value="1"/>
</dbReference>
<dbReference type="InterPro" id="IPR011004">
    <property type="entry name" value="Trimer_LpxA-like_sf"/>
</dbReference>
<keyword evidence="4" id="KW-1185">Reference proteome</keyword>
<feature type="compositionally biased region" description="Polar residues" evidence="1">
    <location>
        <begin position="280"/>
        <end position="289"/>
    </location>
</feature>
<dbReference type="InterPro" id="IPR012417">
    <property type="entry name" value="CaM-bd_dom_pln"/>
</dbReference>
<organism evidence="3 4">
    <name type="scientific">Panicum miliaceum</name>
    <name type="common">Proso millet</name>
    <name type="synonym">Broomcorn millet</name>
    <dbReference type="NCBI Taxonomy" id="4540"/>
    <lineage>
        <taxon>Eukaryota</taxon>
        <taxon>Viridiplantae</taxon>
        <taxon>Streptophyta</taxon>
        <taxon>Embryophyta</taxon>
        <taxon>Tracheophyta</taxon>
        <taxon>Spermatophyta</taxon>
        <taxon>Magnoliopsida</taxon>
        <taxon>Liliopsida</taxon>
        <taxon>Poales</taxon>
        <taxon>Poaceae</taxon>
        <taxon>PACMAD clade</taxon>
        <taxon>Panicoideae</taxon>
        <taxon>Panicodae</taxon>
        <taxon>Paniceae</taxon>
        <taxon>Panicinae</taxon>
        <taxon>Panicum</taxon>
        <taxon>Panicum sect. Panicum</taxon>
    </lineage>
</organism>
<evidence type="ECO:0000259" key="2">
    <source>
        <dbReference type="SMART" id="SM01054"/>
    </source>
</evidence>
<dbReference type="Pfam" id="PF07839">
    <property type="entry name" value="CaM_binding"/>
    <property type="match status" value="1"/>
</dbReference>
<feature type="domain" description="Calmodulin-binding" evidence="2">
    <location>
        <begin position="685"/>
        <end position="799"/>
    </location>
</feature>
<dbReference type="GO" id="GO:0005516">
    <property type="term" value="F:calmodulin binding"/>
    <property type="evidence" value="ECO:0007669"/>
    <property type="project" value="InterPro"/>
</dbReference>
<evidence type="ECO:0000313" key="3">
    <source>
        <dbReference type="EMBL" id="RLN17462.1"/>
    </source>
</evidence>
<feature type="compositionally biased region" description="Basic and acidic residues" evidence="1">
    <location>
        <begin position="655"/>
        <end position="669"/>
    </location>
</feature>
<feature type="region of interest" description="Disordered" evidence="1">
    <location>
        <begin position="1"/>
        <end position="65"/>
    </location>
</feature>
<sequence length="831" mass="90553">MSKALEKSSPDGTTPTSSASPPELKKHEKTVPNYLRASRGSCHDFCKYGHKNPSEEEPNLSGGRKKLPAHLKNLSLHRSAILDRSKDVRNMSLSLAKSSISLGVAVRVAPRTASANRKGVASNEHMVPLTATAAENKTLNSDERKKYSTVAQKVPTNLRYSNGVKQIDKRDTVPAKGAIFPAKSKFPEKASLEKYITVGKVTTVNQSRHKRPASSPSKLNMIKQVASPSQASSHYLLSKDKSTPKGKVASPAATITRVRAKPGQSATRSSDAIIKGKQAINMSGSSSSVEPKLIASVEKQKDDMQIRSYSIESAVAELSPDATENGDNSQPAPEETSKSISKDDGVRSTEKSESIAGEGEALLESAIALELKQSLDGQEFNAMLGESDLEHKLAEQNIIHGQASKDEDSQADDAALCQLSEHITVVENADVYDSVLIDALCQLSEHITVVENADVYDSVLIDDAALCQLSEHITVVENADVYDSVLIESNSKIEDDQVEVNAPVESLISEGKDQVAVSEDFGTSPELLVVDEKHAEEPDSCLDFASGNAVENAKADEIFDARMNNNTSHCQSISETSSDGVLMEEPKSMLIEPSDSAVDELASVSNENTFERDRLKSEVFISQSPEELSNDDFFEEYDFESSESDESGTEDEEATINRDRDESLKSGDPRRRRISTVELDDASLTPYKMKFKRGKIVELPPDSSGPRRLKFRRKSASEVSNRETQPTRRIYKRNSTSNVVPTNQDMESPGVKLRHQDAQEKKDAQGLFNNVIEETASKLVESRKSKVKALVGAFETVISLQDGKPTSSTQQAGSSEDLFPDDEGNAPEEAE</sequence>
<protein>
    <recommendedName>
        <fullName evidence="2">Calmodulin-binding domain-containing protein</fullName>
    </recommendedName>
</protein>
<proteinExistence type="predicted"/>
<feature type="compositionally biased region" description="Polar residues" evidence="1">
    <location>
        <begin position="10"/>
        <end position="20"/>
    </location>
</feature>
<feature type="region of interest" description="Disordered" evidence="1">
    <location>
        <begin position="317"/>
        <end position="356"/>
    </location>
</feature>
<feature type="region of interest" description="Disordered" evidence="1">
    <location>
        <begin position="631"/>
        <end position="677"/>
    </location>
</feature>
<dbReference type="SMART" id="SM01054">
    <property type="entry name" value="CaM_binding"/>
    <property type="match status" value="1"/>
</dbReference>
<dbReference type="AlphaFoldDB" id="A0A3L6SBF9"/>
<feature type="region of interest" description="Disordered" evidence="1">
    <location>
        <begin position="697"/>
        <end position="762"/>
    </location>
</feature>
<gene>
    <name evidence="3" type="ORF">C2845_PM02G33630</name>
</gene>